<evidence type="ECO:0000256" key="7">
    <source>
        <dbReference type="SAM" id="MobiDB-lite"/>
    </source>
</evidence>
<feature type="region of interest" description="Disordered" evidence="7">
    <location>
        <begin position="167"/>
        <end position="375"/>
    </location>
</feature>
<evidence type="ECO:0000256" key="5">
    <source>
        <dbReference type="ARBA" id="ARBA00023128"/>
    </source>
</evidence>
<dbReference type="eggNOG" id="KOG0838">
    <property type="taxonomic scope" value="Eukaryota"/>
</dbReference>
<feature type="compositionally biased region" description="Low complexity" evidence="7">
    <location>
        <begin position="88"/>
        <end position="100"/>
    </location>
</feature>
<dbReference type="GO" id="GO:0005739">
    <property type="term" value="C:mitochondrion"/>
    <property type="evidence" value="ECO:0007669"/>
    <property type="project" value="UniProtKB-SubCell"/>
</dbReference>
<sequence length="719" mass="80027">MRPFMTASGAPQALTTLPLRTLALARLLGSSSNRGTGLGAMGHVLRSPAAGSTIFGRPSSMSAIVRGVRRTFREPGGGGSGSGRTGRQRPPGYDSQVASRVSERRREREAAPRPTFKILRGKKDVTADPVPEAKSRRARFFDPEDSFGKKSLVYRLKTGELEAEVQALAKKDDMERGDDQESNGWNDDRRRWPERGGGRSENERGRFDRGNERRDRSGGFGSERREGRPRRFDRFERHEGPQRFGRSERREGRPQRFDTERRESQSQRFNRSEGREDRPERFDRSDRDRSGYVRPERDDGFEDTTEKLELDRSEDDRPSRQDRFERSERPRSDRPDRPDRDRRFERSERSERSERPDRPRFDRQDRQDDTPTLLSIPYTTAASQFLYGRSVVEAALRSDRRQLYRLYVHRAAAEYGRHSRGRQQDDGIERLAVARGLSIQHVDARGQRLMDKMSKGRPHNGYVLEASPLRQPPVVALGRWREHGFDVELGHQSREDAAVNGTDTFVQIARPGSNTTAGRHPLVLLLDQVLDPGNLGAILRTASFLGVSAVAVSQRSSAGLTSVALKASAGAAEAMALLSVEDAASFVTRSRDAGWRVYAAVIPGSRTADLEDVETDDPLGRQACLLVVGSEGEGLPRTVRRAADVEVAIANRSGSDVVDSLNVSVAAGLLCAAFLRGGNASKVKSVSEDNIVDHTGDALDQLASTVSDPPVKHGDLGIW</sequence>
<dbReference type="Proteomes" id="UP000007796">
    <property type="component" value="Unassembled WGS sequence"/>
</dbReference>
<feature type="compositionally biased region" description="Basic and acidic residues" evidence="7">
    <location>
        <begin position="101"/>
        <end position="111"/>
    </location>
</feature>
<dbReference type="SUPFAM" id="SSF55315">
    <property type="entry name" value="L30e-like"/>
    <property type="match status" value="1"/>
</dbReference>
<dbReference type="InterPro" id="IPR029028">
    <property type="entry name" value="Alpha/beta_knot_MTases"/>
</dbReference>
<dbReference type="HOGENOM" id="CLU_021322_5_2_1"/>
<dbReference type="Pfam" id="PF08032">
    <property type="entry name" value="SpoU_sub_bind"/>
    <property type="match status" value="1"/>
</dbReference>
<proteinExistence type="predicted"/>
<protein>
    <recommendedName>
        <fullName evidence="6">rRNA methyltransferase 1, mitochondrial</fullName>
    </recommendedName>
</protein>
<evidence type="ECO:0000256" key="2">
    <source>
        <dbReference type="ARBA" id="ARBA00022603"/>
    </source>
</evidence>
<dbReference type="AlphaFoldDB" id="F0XIL5"/>
<gene>
    <name evidence="9" type="ORF">CMQ_5861</name>
</gene>
<dbReference type="InParanoid" id="F0XIL5"/>
<dbReference type="Gene3D" id="3.40.1280.10">
    <property type="match status" value="1"/>
</dbReference>
<dbReference type="GO" id="GO:0016435">
    <property type="term" value="F:rRNA (guanine) methyltransferase activity"/>
    <property type="evidence" value="ECO:0007669"/>
    <property type="project" value="TreeGrafter"/>
</dbReference>
<keyword evidence="4" id="KW-0809">Transit peptide</keyword>
<evidence type="ECO:0000313" key="10">
    <source>
        <dbReference type="Proteomes" id="UP000007796"/>
    </source>
</evidence>
<evidence type="ECO:0000256" key="6">
    <source>
        <dbReference type="ARBA" id="ARBA00034881"/>
    </source>
</evidence>
<keyword evidence="10" id="KW-1185">Reference proteome</keyword>
<dbReference type="PANTHER" id="PTHR46103:SF1">
    <property type="entry name" value="RRNA METHYLTRANSFERASE 1, MITOCHONDRIAL"/>
    <property type="match status" value="1"/>
</dbReference>
<dbReference type="InterPro" id="IPR013123">
    <property type="entry name" value="SpoU_subst-bd"/>
</dbReference>
<dbReference type="GeneID" id="25979230"/>
<feature type="region of interest" description="Disordered" evidence="7">
    <location>
        <begin position="70"/>
        <end position="137"/>
    </location>
</feature>
<dbReference type="InterPro" id="IPR029026">
    <property type="entry name" value="tRNA_m1G_MTases_N"/>
</dbReference>
<dbReference type="STRING" id="655863.F0XIL5"/>
<name>F0XIL5_GROCL</name>
<dbReference type="SMART" id="SM00967">
    <property type="entry name" value="SpoU_sub_bind"/>
    <property type="match status" value="1"/>
</dbReference>
<comment type="subcellular location">
    <subcellularLocation>
        <location evidence="1">Mitochondrion</location>
    </subcellularLocation>
</comment>
<dbReference type="InterPro" id="IPR001537">
    <property type="entry name" value="SpoU_MeTrfase"/>
</dbReference>
<dbReference type="OrthoDB" id="270651at2759"/>
<keyword evidence="3 9" id="KW-0808">Transferase</keyword>
<evidence type="ECO:0000256" key="3">
    <source>
        <dbReference type="ARBA" id="ARBA00022679"/>
    </source>
</evidence>
<keyword evidence="5" id="KW-0496">Mitochondrion</keyword>
<evidence type="ECO:0000256" key="4">
    <source>
        <dbReference type="ARBA" id="ARBA00022946"/>
    </source>
</evidence>
<reference evidence="9 10" key="1">
    <citation type="journal article" date="2011" name="Proc. Natl. Acad. Sci. U.S.A.">
        <title>Genome and transcriptome analyses of the mountain pine beetle-fungal symbiont Grosmannia clavigera, a lodgepole pine pathogen.</title>
        <authorList>
            <person name="DiGuistini S."/>
            <person name="Wang Y."/>
            <person name="Liao N.Y."/>
            <person name="Taylor G."/>
            <person name="Tanguay P."/>
            <person name="Feau N."/>
            <person name="Henrissat B."/>
            <person name="Chan S.K."/>
            <person name="Hesse-Orce U."/>
            <person name="Alamouti S.M."/>
            <person name="Tsui C.K.M."/>
            <person name="Docking R.T."/>
            <person name="Levasseur A."/>
            <person name="Haridas S."/>
            <person name="Robertson G."/>
            <person name="Birol I."/>
            <person name="Holt R.A."/>
            <person name="Marra M.A."/>
            <person name="Hamelin R.C."/>
            <person name="Hirst M."/>
            <person name="Jones S.J.M."/>
            <person name="Bohlmann J."/>
            <person name="Breuil C."/>
        </authorList>
    </citation>
    <scope>NUCLEOTIDE SEQUENCE [LARGE SCALE GENOMIC DNA]</scope>
    <source>
        <strain evidence="10">kw1407 / UAMH 11150</strain>
    </source>
</reference>
<feature type="compositionally biased region" description="Basic and acidic residues" evidence="7">
    <location>
        <begin position="186"/>
        <end position="369"/>
    </location>
</feature>
<accession>F0XIL5</accession>
<dbReference type="RefSeq" id="XP_014171982.1">
    <property type="nucleotide sequence ID" value="XM_014316507.1"/>
</dbReference>
<dbReference type="PANTHER" id="PTHR46103">
    <property type="entry name" value="RRNA METHYLTRANSFERASE 1, MITOCHONDRIAL"/>
    <property type="match status" value="1"/>
</dbReference>
<feature type="domain" description="RNA 2-O ribose methyltransferase substrate binding" evidence="8">
    <location>
        <begin position="385"/>
        <end position="472"/>
    </location>
</feature>
<dbReference type="InterPro" id="IPR029064">
    <property type="entry name" value="Ribosomal_eL30-like_sf"/>
</dbReference>
<feature type="compositionally biased region" description="Basic and acidic residues" evidence="7">
    <location>
        <begin position="169"/>
        <end position="179"/>
    </location>
</feature>
<dbReference type="SUPFAM" id="SSF75217">
    <property type="entry name" value="alpha/beta knot"/>
    <property type="match status" value="1"/>
</dbReference>
<keyword evidence="2 9" id="KW-0489">Methyltransferase</keyword>
<evidence type="ECO:0000259" key="8">
    <source>
        <dbReference type="SMART" id="SM00967"/>
    </source>
</evidence>
<dbReference type="GO" id="GO:0003723">
    <property type="term" value="F:RNA binding"/>
    <property type="evidence" value="ECO:0007669"/>
    <property type="project" value="InterPro"/>
</dbReference>
<feature type="compositionally biased region" description="Basic and acidic residues" evidence="7">
    <location>
        <begin position="121"/>
        <end position="137"/>
    </location>
</feature>
<organism evidence="10">
    <name type="scientific">Grosmannia clavigera (strain kw1407 / UAMH 11150)</name>
    <name type="common">Blue stain fungus</name>
    <name type="synonym">Graphiocladiella clavigera</name>
    <dbReference type="NCBI Taxonomy" id="655863"/>
    <lineage>
        <taxon>Eukaryota</taxon>
        <taxon>Fungi</taxon>
        <taxon>Dikarya</taxon>
        <taxon>Ascomycota</taxon>
        <taxon>Pezizomycotina</taxon>
        <taxon>Sordariomycetes</taxon>
        <taxon>Sordariomycetidae</taxon>
        <taxon>Ophiostomatales</taxon>
        <taxon>Ophiostomataceae</taxon>
        <taxon>Leptographium</taxon>
    </lineage>
</organism>
<dbReference type="EMBL" id="GL629771">
    <property type="protein sequence ID" value="EFX02500.1"/>
    <property type="molecule type" value="Genomic_DNA"/>
</dbReference>
<dbReference type="InterPro" id="IPR047182">
    <property type="entry name" value="MRM1"/>
</dbReference>
<evidence type="ECO:0000313" key="9">
    <source>
        <dbReference type="EMBL" id="EFX02500.1"/>
    </source>
</evidence>
<dbReference type="Pfam" id="PF00588">
    <property type="entry name" value="SpoU_methylase"/>
    <property type="match status" value="1"/>
</dbReference>
<evidence type="ECO:0000256" key="1">
    <source>
        <dbReference type="ARBA" id="ARBA00004173"/>
    </source>
</evidence>
<feature type="compositionally biased region" description="Gly residues" evidence="7">
    <location>
        <begin position="75"/>
        <end position="84"/>
    </location>
</feature>
<dbReference type="Gene3D" id="3.30.1330.30">
    <property type="match status" value="1"/>
</dbReference>